<sequence>MATPPVRIVHLGLGAFHRSHQAWCTAKAADAASWGIPEFIVWIFADFGLGPCIHRVDGNRKGVFTRERKPKSAAFYLPPLDRSRRPQAPANPLRSTP</sequence>
<dbReference type="EMBL" id="JAPZVP010000033">
    <property type="protein sequence ID" value="MDA1363005.1"/>
    <property type="molecule type" value="Genomic_DNA"/>
</dbReference>
<proteinExistence type="predicted"/>
<protein>
    <recommendedName>
        <fullName evidence="4">Mannitol dehydrogenase-like protein</fullName>
    </recommendedName>
</protein>
<comment type="caution">
    <text evidence="2">The sequence shown here is derived from an EMBL/GenBank/DDBJ whole genome shotgun (WGS) entry which is preliminary data.</text>
</comment>
<name>A0A9X3PPZ3_9ACTN</name>
<evidence type="ECO:0000256" key="1">
    <source>
        <dbReference type="SAM" id="MobiDB-lite"/>
    </source>
</evidence>
<reference evidence="2" key="1">
    <citation type="submission" date="2022-12" db="EMBL/GenBank/DDBJ databases">
        <title>Gycomyces niveus sp.nov.,a novel actinomycete isolated from soil in Shouguan.</title>
        <authorList>
            <person name="Yang X."/>
        </authorList>
    </citation>
    <scope>NUCLEOTIDE SEQUENCE</scope>
    <source>
        <strain evidence="2">NEAU-A15</strain>
    </source>
</reference>
<evidence type="ECO:0000313" key="3">
    <source>
        <dbReference type="Proteomes" id="UP001146067"/>
    </source>
</evidence>
<dbReference type="InterPro" id="IPR036291">
    <property type="entry name" value="NAD(P)-bd_dom_sf"/>
</dbReference>
<keyword evidence="3" id="KW-1185">Reference proteome</keyword>
<evidence type="ECO:0000313" key="2">
    <source>
        <dbReference type="EMBL" id="MDA1363005.1"/>
    </source>
</evidence>
<accession>A0A9X3PPZ3</accession>
<dbReference type="RefSeq" id="WP_270113089.1">
    <property type="nucleotide sequence ID" value="NZ_JAPZVP010000033.1"/>
</dbReference>
<gene>
    <name evidence="2" type="ORF">O1R50_25555</name>
</gene>
<feature type="region of interest" description="Disordered" evidence="1">
    <location>
        <begin position="75"/>
        <end position="97"/>
    </location>
</feature>
<dbReference type="Gene3D" id="3.40.50.720">
    <property type="entry name" value="NAD(P)-binding Rossmann-like Domain"/>
    <property type="match status" value="1"/>
</dbReference>
<dbReference type="Proteomes" id="UP001146067">
    <property type="component" value="Unassembled WGS sequence"/>
</dbReference>
<organism evidence="2 3">
    <name type="scientific">Glycomyces luteolus</name>
    <dbReference type="NCBI Taxonomy" id="2670330"/>
    <lineage>
        <taxon>Bacteria</taxon>
        <taxon>Bacillati</taxon>
        <taxon>Actinomycetota</taxon>
        <taxon>Actinomycetes</taxon>
        <taxon>Glycomycetales</taxon>
        <taxon>Glycomycetaceae</taxon>
        <taxon>Glycomyces</taxon>
    </lineage>
</organism>
<dbReference type="AlphaFoldDB" id="A0A9X3PPZ3"/>
<dbReference type="SUPFAM" id="SSF51735">
    <property type="entry name" value="NAD(P)-binding Rossmann-fold domains"/>
    <property type="match status" value="1"/>
</dbReference>
<evidence type="ECO:0008006" key="4">
    <source>
        <dbReference type="Google" id="ProtNLM"/>
    </source>
</evidence>